<name>A0ABT2ZS82_9RHOB</name>
<dbReference type="PANTHER" id="PTHR33639">
    <property type="entry name" value="THIOL-DISULFIDE OXIDOREDUCTASE DCC"/>
    <property type="match status" value="1"/>
</dbReference>
<gene>
    <name evidence="1" type="ORF">OEZ71_15040</name>
</gene>
<proteinExistence type="predicted"/>
<evidence type="ECO:0000313" key="2">
    <source>
        <dbReference type="Proteomes" id="UP001652564"/>
    </source>
</evidence>
<protein>
    <submittedName>
        <fullName evidence="1">DCC1-like thiol-disulfide oxidoreductase family protein</fullName>
    </submittedName>
</protein>
<dbReference type="EMBL" id="JAOWKZ010000003">
    <property type="protein sequence ID" value="MCV2873616.1"/>
    <property type="molecule type" value="Genomic_DNA"/>
</dbReference>
<evidence type="ECO:0000313" key="1">
    <source>
        <dbReference type="EMBL" id="MCV2873616.1"/>
    </source>
</evidence>
<accession>A0ABT2ZS82</accession>
<reference evidence="1 2" key="1">
    <citation type="submission" date="2022-10" db="EMBL/GenBank/DDBJ databases">
        <title>Defluviimonas sp. nov., isolated from ocean surface sediments.</title>
        <authorList>
            <person name="He W."/>
            <person name="Wang L."/>
            <person name="Zhang D.-F."/>
        </authorList>
    </citation>
    <scope>NUCLEOTIDE SEQUENCE [LARGE SCALE GENOMIC DNA]</scope>
    <source>
        <strain evidence="1 2">WL0050</strain>
    </source>
</reference>
<organism evidence="1 2">
    <name type="scientific">Albidovulum litorale</name>
    <dbReference type="NCBI Taxonomy" id="2984134"/>
    <lineage>
        <taxon>Bacteria</taxon>
        <taxon>Pseudomonadati</taxon>
        <taxon>Pseudomonadota</taxon>
        <taxon>Alphaproteobacteria</taxon>
        <taxon>Rhodobacterales</taxon>
        <taxon>Paracoccaceae</taxon>
        <taxon>Albidovulum</taxon>
    </lineage>
</organism>
<dbReference type="RefSeq" id="WP_263740817.1">
    <property type="nucleotide sequence ID" value="NZ_JAOWKZ010000003.1"/>
</dbReference>
<dbReference type="Proteomes" id="UP001652564">
    <property type="component" value="Unassembled WGS sequence"/>
</dbReference>
<sequence length="148" mass="16925">MPPYSYRDDPAVPDFDDGAPVAFMDGDCALCTFGARMIDRLDRKGDIRICPVETPLGQAMLRHYGLNPDDPESWLFLEAGRVWRDFDAMARVGARSGGWGHLLRLLLVIPRPLRDWLYARLARNRYTLFGRSKLCEMAPPSLRARLMR</sequence>
<dbReference type="PANTHER" id="PTHR33639:SF2">
    <property type="entry name" value="DUF393 DOMAIN-CONTAINING PROTEIN"/>
    <property type="match status" value="1"/>
</dbReference>
<dbReference type="InterPro" id="IPR007263">
    <property type="entry name" value="DCC1-like"/>
</dbReference>
<keyword evidence="2" id="KW-1185">Reference proteome</keyword>
<dbReference type="InterPro" id="IPR052927">
    <property type="entry name" value="DCC_oxidoreductase"/>
</dbReference>
<comment type="caution">
    <text evidence="1">The sequence shown here is derived from an EMBL/GenBank/DDBJ whole genome shotgun (WGS) entry which is preliminary data.</text>
</comment>
<dbReference type="Pfam" id="PF04134">
    <property type="entry name" value="DCC1-like"/>
    <property type="match status" value="1"/>
</dbReference>